<feature type="transmembrane region" description="Helical" evidence="6">
    <location>
        <begin position="97"/>
        <end position="123"/>
    </location>
</feature>
<dbReference type="PANTHER" id="PTHR43229:SF2">
    <property type="entry name" value="NODULATION PROTEIN J"/>
    <property type="match status" value="1"/>
</dbReference>
<dbReference type="PANTHER" id="PTHR43229">
    <property type="entry name" value="NODULATION PROTEIN J"/>
    <property type="match status" value="1"/>
</dbReference>
<reference evidence="8 9" key="1">
    <citation type="journal article" date="2019" name="Emerg. Microbes Infect.">
        <title>Comprehensive subspecies identification of 175 nontuberculous mycobacteria species based on 7547 genomic profiles.</title>
        <authorList>
            <person name="Matsumoto Y."/>
            <person name="Kinjo T."/>
            <person name="Motooka D."/>
            <person name="Nabeya D."/>
            <person name="Jung N."/>
            <person name="Uechi K."/>
            <person name="Horii T."/>
            <person name="Iida T."/>
            <person name="Fujita J."/>
            <person name="Nakamura S."/>
        </authorList>
    </citation>
    <scope>NUCLEOTIDE SEQUENCE [LARGE SCALE GENOMIC DNA]</scope>
    <source>
        <strain evidence="8 9">JCM 17899</strain>
    </source>
</reference>
<dbReference type="Pfam" id="PF12698">
    <property type="entry name" value="ABC2_membrane_3"/>
    <property type="match status" value="1"/>
</dbReference>
<keyword evidence="4 6" id="KW-0472">Membrane</keyword>
<comment type="subcellular location">
    <subcellularLocation>
        <location evidence="1">Membrane</location>
        <topology evidence="1">Multi-pass membrane protein</topology>
    </subcellularLocation>
</comment>
<dbReference type="InterPro" id="IPR013525">
    <property type="entry name" value="ABC2_TM"/>
</dbReference>
<gene>
    <name evidence="8" type="primary">drrC_3</name>
    <name evidence="8" type="ORF">MSEDJ_38560</name>
</gene>
<dbReference type="GO" id="GO:0046677">
    <property type="term" value="P:response to antibiotic"/>
    <property type="evidence" value="ECO:0007669"/>
    <property type="project" value="UniProtKB-KW"/>
</dbReference>
<keyword evidence="2 6" id="KW-0812">Transmembrane</keyword>
<accession>A0A7I7QUQ5</accession>
<keyword evidence="9" id="KW-1185">Reference proteome</keyword>
<dbReference type="AlphaFoldDB" id="A0A7I7QUQ5"/>
<sequence>MTGVLALTERLVRSGVRTLDVAFAVLAPVLTFIGFVIALRGVIDTGGISYPQYVLPAVVVQAMLFGALNTTDIAAGERASEFGTRLRTLPISVYAPLVARMTYCVIRGVLALVTTVAVAYAFGFRMEGGFLLGAAFVFLALTLTLALSLGADAIGARAKRSDTSSQLLLIPQLLLVLLSTGMAPVGSFPGWVQPFVEHQPISQITGTLRNFASGDVDAPNLAVTLAWCVGLLVGLGVLALRSQRGTR</sequence>
<feature type="transmembrane region" description="Helical" evidence="6">
    <location>
        <begin position="221"/>
        <end position="240"/>
    </location>
</feature>
<feature type="domain" description="ABC transmembrane type-2" evidence="7">
    <location>
        <begin position="19"/>
        <end position="246"/>
    </location>
</feature>
<keyword evidence="3 6" id="KW-1133">Transmembrane helix</keyword>
<protein>
    <submittedName>
        <fullName evidence="8">Putative doxorubicin resistance ABC transporter permease protein DrrC</fullName>
    </submittedName>
</protein>
<organism evidence="8 9">
    <name type="scientific">Mycolicibacterium sediminis</name>
    <dbReference type="NCBI Taxonomy" id="1286180"/>
    <lineage>
        <taxon>Bacteria</taxon>
        <taxon>Bacillati</taxon>
        <taxon>Actinomycetota</taxon>
        <taxon>Actinomycetes</taxon>
        <taxon>Mycobacteriales</taxon>
        <taxon>Mycobacteriaceae</taxon>
        <taxon>Mycolicibacterium</taxon>
    </lineage>
</organism>
<name>A0A7I7QUQ5_9MYCO</name>
<evidence type="ECO:0000256" key="4">
    <source>
        <dbReference type="ARBA" id="ARBA00023136"/>
    </source>
</evidence>
<feature type="transmembrane region" description="Helical" evidence="6">
    <location>
        <begin position="129"/>
        <end position="155"/>
    </location>
</feature>
<dbReference type="EMBL" id="AP022588">
    <property type="protein sequence ID" value="BBY29760.1"/>
    <property type="molecule type" value="Genomic_DNA"/>
</dbReference>
<keyword evidence="5" id="KW-0046">Antibiotic resistance</keyword>
<evidence type="ECO:0000313" key="8">
    <source>
        <dbReference type="EMBL" id="BBY29760.1"/>
    </source>
</evidence>
<feature type="transmembrane region" description="Helical" evidence="6">
    <location>
        <begin position="21"/>
        <end position="43"/>
    </location>
</feature>
<evidence type="ECO:0000313" key="9">
    <source>
        <dbReference type="Proteomes" id="UP000467193"/>
    </source>
</evidence>
<dbReference type="InterPro" id="IPR047817">
    <property type="entry name" value="ABC2_TM_bact-type"/>
</dbReference>
<proteinExistence type="predicted"/>
<evidence type="ECO:0000256" key="5">
    <source>
        <dbReference type="ARBA" id="ARBA00023251"/>
    </source>
</evidence>
<dbReference type="InterPro" id="IPR000412">
    <property type="entry name" value="ABC_2_transport"/>
</dbReference>
<dbReference type="PROSITE" id="PS51012">
    <property type="entry name" value="ABC_TM2"/>
    <property type="match status" value="1"/>
</dbReference>
<dbReference type="Proteomes" id="UP000467193">
    <property type="component" value="Chromosome"/>
</dbReference>
<dbReference type="RefSeq" id="WP_163798778.1">
    <property type="nucleotide sequence ID" value="NZ_AP022588.1"/>
</dbReference>
<feature type="transmembrane region" description="Helical" evidence="6">
    <location>
        <begin position="55"/>
        <end position="76"/>
    </location>
</feature>
<evidence type="ECO:0000256" key="3">
    <source>
        <dbReference type="ARBA" id="ARBA00022989"/>
    </source>
</evidence>
<dbReference type="KEGG" id="msei:MSEDJ_38560"/>
<feature type="transmembrane region" description="Helical" evidence="6">
    <location>
        <begin position="167"/>
        <end position="185"/>
    </location>
</feature>
<dbReference type="GO" id="GO:0140359">
    <property type="term" value="F:ABC-type transporter activity"/>
    <property type="evidence" value="ECO:0007669"/>
    <property type="project" value="InterPro"/>
</dbReference>
<dbReference type="GO" id="GO:0043190">
    <property type="term" value="C:ATP-binding cassette (ABC) transporter complex"/>
    <property type="evidence" value="ECO:0007669"/>
    <property type="project" value="InterPro"/>
</dbReference>
<evidence type="ECO:0000256" key="2">
    <source>
        <dbReference type="ARBA" id="ARBA00022692"/>
    </source>
</evidence>
<evidence type="ECO:0000256" key="1">
    <source>
        <dbReference type="ARBA" id="ARBA00004141"/>
    </source>
</evidence>
<dbReference type="PIRSF" id="PIRSF006648">
    <property type="entry name" value="DrrB"/>
    <property type="match status" value="1"/>
</dbReference>
<evidence type="ECO:0000259" key="7">
    <source>
        <dbReference type="PROSITE" id="PS51012"/>
    </source>
</evidence>
<dbReference type="InterPro" id="IPR051784">
    <property type="entry name" value="Nod_factor_ABC_transporter"/>
</dbReference>
<evidence type="ECO:0000256" key="6">
    <source>
        <dbReference type="SAM" id="Phobius"/>
    </source>
</evidence>